<dbReference type="FunFam" id="3.40.50.720:FF:000053">
    <property type="entry name" value="Quinone oxidoreductase 1"/>
    <property type="match status" value="1"/>
</dbReference>
<dbReference type="InterPro" id="IPR020843">
    <property type="entry name" value="ER"/>
</dbReference>
<name>A0A8J3H7V1_9RHOB</name>
<dbReference type="Gene3D" id="3.90.180.10">
    <property type="entry name" value="Medium-chain alcohol dehydrogenases, catalytic domain"/>
    <property type="match status" value="1"/>
</dbReference>
<reference evidence="4" key="2">
    <citation type="submission" date="2020-09" db="EMBL/GenBank/DDBJ databases">
        <authorList>
            <person name="Sun Q."/>
            <person name="Zhou Y."/>
        </authorList>
    </citation>
    <scope>NUCLEOTIDE SEQUENCE</scope>
    <source>
        <strain evidence="4">CGMCC 1.7081</strain>
    </source>
</reference>
<dbReference type="InterPro" id="IPR013154">
    <property type="entry name" value="ADH-like_N"/>
</dbReference>
<sequence length="327" mass="35154">MTETARTVVFDAPGGPEVMHIVDRPVGEPGPGELRIRHRAIGLNFIDTYQRSGLYPMDLPHPLGMEAAGVIEAVGEGVTHLKPGDRVAYACQPPGAYAEARVMKADQVCPLPGSISFEQGAAMMLKGMTVEYLFHRTTPLKRGDTVLFHAAAGGVGLIACQWARSEGITLIGTAGTDEKCRLALDHGASHCINYRTEDFVARVRELTGGAGVDAVMDSVGKDTFEGSLDCLKPLGMMISFGNASGPVPPFDIGILGRKGSLKLTRPVLFTHLADHKTCQDMARHLFTKVLDGDVTIRIDQRFPLDQVVEAHRALEARTTTGSTILEP</sequence>
<accession>A0A8J3H7V1</accession>
<dbReference type="GO" id="GO:0008270">
    <property type="term" value="F:zinc ion binding"/>
    <property type="evidence" value="ECO:0007669"/>
    <property type="project" value="InterPro"/>
</dbReference>
<dbReference type="GO" id="GO:0070402">
    <property type="term" value="F:NADPH binding"/>
    <property type="evidence" value="ECO:0007669"/>
    <property type="project" value="TreeGrafter"/>
</dbReference>
<evidence type="ECO:0000313" key="5">
    <source>
        <dbReference type="Proteomes" id="UP000611500"/>
    </source>
</evidence>
<dbReference type="AlphaFoldDB" id="A0A8J3H7V1"/>
<evidence type="ECO:0000256" key="2">
    <source>
        <dbReference type="ARBA" id="ARBA00023002"/>
    </source>
</evidence>
<evidence type="ECO:0000256" key="1">
    <source>
        <dbReference type="ARBA" id="ARBA00022857"/>
    </source>
</evidence>
<dbReference type="InterPro" id="IPR002364">
    <property type="entry name" value="Quin_OxRdtase/zeta-crystal_CS"/>
</dbReference>
<dbReference type="CDD" id="cd05286">
    <property type="entry name" value="QOR2"/>
    <property type="match status" value="1"/>
</dbReference>
<dbReference type="PANTHER" id="PTHR48106">
    <property type="entry name" value="QUINONE OXIDOREDUCTASE PIG3-RELATED"/>
    <property type="match status" value="1"/>
</dbReference>
<dbReference type="InterPro" id="IPR036291">
    <property type="entry name" value="NAD(P)-bd_dom_sf"/>
</dbReference>
<dbReference type="InterPro" id="IPR013149">
    <property type="entry name" value="ADH-like_C"/>
</dbReference>
<dbReference type="RefSeq" id="WP_028093185.1">
    <property type="nucleotide sequence ID" value="NZ_BNAP01000005.1"/>
</dbReference>
<dbReference type="InterPro" id="IPR011032">
    <property type="entry name" value="GroES-like_sf"/>
</dbReference>
<dbReference type="SUPFAM" id="SSF50129">
    <property type="entry name" value="GroES-like"/>
    <property type="match status" value="1"/>
</dbReference>
<dbReference type="PANTHER" id="PTHR48106:SF13">
    <property type="entry name" value="QUINONE OXIDOREDUCTASE-RELATED"/>
    <property type="match status" value="1"/>
</dbReference>
<dbReference type="SMART" id="SM00829">
    <property type="entry name" value="PKS_ER"/>
    <property type="match status" value="1"/>
</dbReference>
<dbReference type="Pfam" id="PF08240">
    <property type="entry name" value="ADH_N"/>
    <property type="match status" value="1"/>
</dbReference>
<dbReference type="Proteomes" id="UP000611500">
    <property type="component" value="Unassembled WGS sequence"/>
</dbReference>
<dbReference type="Gene3D" id="3.40.50.720">
    <property type="entry name" value="NAD(P)-binding Rossmann-like Domain"/>
    <property type="match status" value="1"/>
</dbReference>
<evidence type="ECO:0000259" key="3">
    <source>
        <dbReference type="SMART" id="SM00829"/>
    </source>
</evidence>
<dbReference type="InterPro" id="IPR047618">
    <property type="entry name" value="QOR-like"/>
</dbReference>
<dbReference type="SUPFAM" id="SSF51735">
    <property type="entry name" value="NAD(P)-binding Rossmann-fold domains"/>
    <property type="match status" value="1"/>
</dbReference>
<feature type="domain" description="Enoyl reductase (ER)" evidence="3">
    <location>
        <begin position="14"/>
        <end position="325"/>
    </location>
</feature>
<comment type="caution">
    <text evidence="4">The sequence shown here is derived from an EMBL/GenBank/DDBJ whole genome shotgun (WGS) entry which is preliminary data.</text>
</comment>
<dbReference type="GO" id="GO:0035925">
    <property type="term" value="F:mRNA 3'-UTR AU-rich region binding"/>
    <property type="evidence" value="ECO:0007669"/>
    <property type="project" value="TreeGrafter"/>
</dbReference>
<organism evidence="4 5">
    <name type="scientific">Pseudodonghicola xiamenensis</name>
    <dbReference type="NCBI Taxonomy" id="337702"/>
    <lineage>
        <taxon>Bacteria</taxon>
        <taxon>Pseudomonadati</taxon>
        <taxon>Pseudomonadota</taxon>
        <taxon>Alphaproteobacteria</taxon>
        <taxon>Rhodobacterales</taxon>
        <taxon>Paracoccaceae</taxon>
        <taxon>Pseudodonghicola</taxon>
    </lineage>
</organism>
<protein>
    <submittedName>
        <fullName evidence="4">Quinone oxidoreductase</fullName>
    </submittedName>
</protein>
<reference evidence="4" key="1">
    <citation type="journal article" date="2014" name="Int. J. Syst. Evol. Microbiol.">
        <title>Complete genome sequence of Corynebacterium casei LMG S-19264T (=DSM 44701T), isolated from a smear-ripened cheese.</title>
        <authorList>
            <consortium name="US DOE Joint Genome Institute (JGI-PGF)"/>
            <person name="Walter F."/>
            <person name="Albersmeier A."/>
            <person name="Kalinowski J."/>
            <person name="Ruckert C."/>
        </authorList>
    </citation>
    <scope>NUCLEOTIDE SEQUENCE</scope>
    <source>
        <strain evidence="4">CGMCC 1.7081</strain>
    </source>
</reference>
<gene>
    <name evidence="4" type="primary">qor-1</name>
    <name evidence="4" type="ORF">GCM10010961_17150</name>
</gene>
<evidence type="ECO:0000313" key="4">
    <source>
        <dbReference type="EMBL" id="GHG88244.1"/>
    </source>
</evidence>
<keyword evidence="5" id="KW-1185">Reference proteome</keyword>
<dbReference type="EMBL" id="BNAP01000005">
    <property type="protein sequence ID" value="GHG88244.1"/>
    <property type="molecule type" value="Genomic_DNA"/>
</dbReference>
<dbReference type="NCBIfam" id="NF008024">
    <property type="entry name" value="PRK10754.1"/>
    <property type="match status" value="1"/>
</dbReference>
<dbReference type="PROSITE" id="PS01162">
    <property type="entry name" value="QOR_ZETA_CRYSTAL"/>
    <property type="match status" value="1"/>
</dbReference>
<dbReference type="Pfam" id="PF00107">
    <property type="entry name" value="ADH_zinc_N"/>
    <property type="match status" value="1"/>
</dbReference>
<dbReference type="GO" id="GO:0005829">
    <property type="term" value="C:cytosol"/>
    <property type="evidence" value="ECO:0007669"/>
    <property type="project" value="TreeGrafter"/>
</dbReference>
<dbReference type="GO" id="GO:0003960">
    <property type="term" value="F:quinone reductase (NADPH) activity"/>
    <property type="evidence" value="ECO:0007669"/>
    <property type="project" value="InterPro"/>
</dbReference>
<proteinExistence type="predicted"/>
<keyword evidence="1" id="KW-0521">NADP</keyword>
<keyword evidence="2" id="KW-0560">Oxidoreductase</keyword>